<keyword evidence="1" id="KW-0472">Membrane</keyword>
<organism evidence="2 3">
    <name type="scientific">Tothia fuscella</name>
    <dbReference type="NCBI Taxonomy" id="1048955"/>
    <lineage>
        <taxon>Eukaryota</taxon>
        <taxon>Fungi</taxon>
        <taxon>Dikarya</taxon>
        <taxon>Ascomycota</taxon>
        <taxon>Pezizomycotina</taxon>
        <taxon>Dothideomycetes</taxon>
        <taxon>Pleosporomycetidae</taxon>
        <taxon>Venturiales</taxon>
        <taxon>Cylindrosympodiaceae</taxon>
        <taxon>Tothia</taxon>
    </lineage>
</organism>
<keyword evidence="1" id="KW-1133">Transmembrane helix</keyword>
<keyword evidence="3" id="KW-1185">Reference proteome</keyword>
<sequence>MARSVASQLVGTNTIIMFVLTTTPVPLCYDVLYLVFYSRHQAQAVSETVKSCSASTVKSHVAGCGKIFHLK</sequence>
<evidence type="ECO:0000256" key="1">
    <source>
        <dbReference type="SAM" id="Phobius"/>
    </source>
</evidence>
<dbReference type="AlphaFoldDB" id="A0A9P4NXY1"/>
<protein>
    <submittedName>
        <fullName evidence="2">Uncharacterized protein</fullName>
    </submittedName>
</protein>
<comment type="caution">
    <text evidence="2">The sequence shown here is derived from an EMBL/GenBank/DDBJ whole genome shotgun (WGS) entry which is preliminary data.</text>
</comment>
<gene>
    <name evidence="2" type="ORF">EJ08DRAFT_647431</name>
</gene>
<accession>A0A9P4NXY1</accession>
<keyword evidence="1" id="KW-0812">Transmembrane</keyword>
<proteinExistence type="predicted"/>
<reference evidence="2" key="1">
    <citation type="journal article" date="2020" name="Stud. Mycol.">
        <title>101 Dothideomycetes genomes: a test case for predicting lifestyles and emergence of pathogens.</title>
        <authorList>
            <person name="Haridas S."/>
            <person name="Albert R."/>
            <person name="Binder M."/>
            <person name="Bloem J."/>
            <person name="Labutti K."/>
            <person name="Salamov A."/>
            <person name="Andreopoulos B."/>
            <person name="Baker S."/>
            <person name="Barry K."/>
            <person name="Bills G."/>
            <person name="Bluhm B."/>
            <person name="Cannon C."/>
            <person name="Castanera R."/>
            <person name="Culley D."/>
            <person name="Daum C."/>
            <person name="Ezra D."/>
            <person name="Gonzalez J."/>
            <person name="Henrissat B."/>
            <person name="Kuo A."/>
            <person name="Liang C."/>
            <person name="Lipzen A."/>
            <person name="Lutzoni F."/>
            <person name="Magnuson J."/>
            <person name="Mondo S."/>
            <person name="Nolan M."/>
            <person name="Ohm R."/>
            <person name="Pangilinan J."/>
            <person name="Park H.-J."/>
            <person name="Ramirez L."/>
            <person name="Alfaro M."/>
            <person name="Sun H."/>
            <person name="Tritt A."/>
            <person name="Yoshinaga Y."/>
            <person name="Zwiers L.-H."/>
            <person name="Turgeon B."/>
            <person name="Goodwin S."/>
            <person name="Spatafora J."/>
            <person name="Crous P."/>
            <person name="Grigoriev I."/>
        </authorList>
    </citation>
    <scope>NUCLEOTIDE SEQUENCE</scope>
    <source>
        <strain evidence="2">CBS 130266</strain>
    </source>
</reference>
<evidence type="ECO:0000313" key="2">
    <source>
        <dbReference type="EMBL" id="KAF2433393.1"/>
    </source>
</evidence>
<evidence type="ECO:0000313" key="3">
    <source>
        <dbReference type="Proteomes" id="UP000800235"/>
    </source>
</evidence>
<name>A0A9P4NXY1_9PEZI</name>
<dbReference type="EMBL" id="MU007021">
    <property type="protein sequence ID" value="KAF2433393.1"/>
    <property type="molecule type" value="Genomic_DNA"/>
</dbReference>
<feature type="transmembrane region" description="Helical" evidence="1">
    <location>
        <begin position="15"/>
        <end position="36"/>
    </location>
</feature>
<dbReference type="Proteomes" id="UP000800235">
    <property type="component" value="Unassembled WGS sequence"/>
</dbReference>